<accession>A0A0K2TBL6</accession>
<sequence length="487" mass="54440">MRGLLFLLSILACGVSGDPAEELSRMVFVLMSQEHDGQLAVETEEALKDELAREGLDVAHGDGNILVTGREAPLHGAWTFFPLFPLLHEEFKGDYDWFIFLSEGSRLNASLLVPLLRPYSPDDPLFLGNALKDTEHSVIHHYDNPGLEYPAFGSGFALSFRLVLDLTNRITKHGLEMGKFPNTFSIDPLYELANVIHHSHLDSLDEDDPEGTPSAEGPLLIHSPLFCLRPSTNPCATYSIPSQICPLGNILDKTLFAVKTTESFHSTRLPIILDTWGKVAPNIIYASEKRDFSIPTTVLPDIINTQNGHCQKTSSIIKHFNTNTTYEWLVIADDDTILSVKKIGQILACYDSSKPISLGQRYGFRVTTGEYGYDYITGGGGMVFSRGATRKMFSNPEYCNCIKPDYPDDMHLGSCMSNIGSPVIHHPGFHQARPEDYDEKLLLHQEPVSFHKFINTDPVKIYNTWFASADEDIRQSQLKSLHSHQEL</sequence>
<dbReference type="InterPro" id="IPR003378">
    <property type="entry name" value="Fringe-like_glycosylTrfase"/>
</dbReference>
<evidence type="ECO:0000256" key="1">
    <source>
        <dbReference type="ARBA" id="ARBA00004606"/>
    </source>
</evidence>
<feature type="domain" description="Fringe-like glycosyltransferase" evidence="11">
    <location>
        <begin position="252"/>
        <end position="461"/>
    </location>
</feature>
<reference evidence="12" key="1">
    <citation type="submission" date="2014-05" db="EMBL/GenBank/DDBJ databases">
        <authorList>
            <person name="Chronopoulou M."/>
        </authorList>
    </citation>
    <scope>NUCLEOTIDE SEQUENCE</scope>
    <source>
        <tissue evidence="12">Whole organism</tissue>
    </source>
</reference>
<keyword evidence="5" id="KW-0812">Transmembrane</keyword>
<dbReference type="OrthoDB" id="421979at2759"/>
<dbReference type="EMBL" id="HACA01006027">
    <property type="protein sequence ID" value="CDW23388.1"/>
    <property type="molecule type" value="Transcribed_RNA"/>
</dbReference>
<evidence type="ECO:0000256" key="8">
    <source>
        <dbReference type="ARBA" id="ARBA00023136"/>
    </source>
</evidence>
<evidence type="ECO:0000256" key="5">
    <source>
        <dbReference type="ARBA" id="ARBA00022692"/>
    </source>
</evidence>
<evidence type="ECO:0000256" key="9">
    <source>
        <dbReference type="ARBA" id="ARBA00037847"/>
    </source>
</evidence>
<keyword evidence="10" id="KW-0732">Signal</keyword>
<dbReference type="GO" id="GO:0016757">
    <property type="term" value="F:glycosyltransferase activity"/>
    <property type="evidence" value="ECO:0007669"/>
    <property type="project" value="UniProtKB-KW"/>
</dbReference>
<protein>
    <submittedName>
        <fullName evidence="12">Beta 1,3galactosyltransferaselike [Orcinus orca]</fullName>
    </submittedName>
</protein>
<comment type="similarity">
    <text evidence="2">Belongs to the glycosyltransferase 31 family.</text>
</comment>
<comment type="subcellular location">
    <subcellularLocation>
        <location evidence="9">Endomembrane system</location>
        <topology evidence="9">Single-pass membrane protein</topology>
    </subcellularLocation>
    <subcellularLocation>
        <location evidence="1">Membrane</location>
        <topology evidence="1">Single-pass type II membrane protein</topology>
    </subcellularLocation>
</comment>
<evidence type="ECO:0000256" key="6">
    <source>
        <dbReference type="ARBA" id="ARBA00022968"/>
    </source>
</evidence>
<dbReference type="PANTHER" id="PTHR10811">
    <property type="entry name" value="FRINGE-RELATED"/>
    <property type="match status" value="1"/>
</dbReference>
<keyword evidence="7" id="KW-1133">Transmembrane helix</keyword>
<proteinExistence type="inferred from homology"/>
<evidence type="ECO:0000259" key="11">
    <source>
        <dbReference type="Pfam" id="PF02434"/>
    </source>
</evidence>
<dbReference type="Pfam" id="PF02434">
    <property type="entry name" value="Fringe"/>
    <property type="match status" value="1"/>
</dbReference>
<evidence type="ECO:0000256" key="3">
    <source>
        <dbReference type="ARBA" id="ARBA00022676"/>
    </source>
</evidence>
<evidence type="ECO:0000256" key="2">
    <source>
        <dbReference type="ARBA" id="ARBA00008661"/>
    </source>
</evidence>
<dbReference type="AlphaFoldDB" id="A0A0K2TBL6"/>
<keyword evidence="8" id="KW-0472">Membrane</keyword>
<feature type="signal peptide" evidence="10">
    <location>
        <begin position="1"/>
        <end position="17"/>
    </location>
</feature>
<feature type="chain" id="PRO_5005487649" evidence="10">
    <location>
        <begin position="18"/>
        <end position="487"/>
    </location>
</feature>
<gene>
    <name evidence="12" type="primary">B3GALTL</name>
</gene>
<keyword evidence="3 12" id="KW-0328">Glycosyltransferase</keyword>
<evidence type="ECO:0000256" key="4">
    <source>
        <dbReference type="ARBA" id="ARBA00022679"/>
    </source>
</evidence>
<dbReference type="Gene3D" id="3.90.550.50">
    <property type="match status" value="2"/>
</dbReference>
<evidence type="ECO:0000313" key="12">
    <source>
        <dbReference type="EMBL" id="CDW23388.1"/>
    </source>
</evidence>
<keyword evidence="6" id="KW-0735">Signal-anchor</keyword>
<dbReference type="GO" id="GO:0012505">
    <property type="term" value="C:endomembrane system"/>
    <property type="evidence" value="ECO:0007669"/>
    <property type="project" value="UniProtKB-SubCell"/>
</dbReference>
<evidence type="ECO:0000256" key="7">
    <source>
        <dbReference type="ARBA" id="ARBA00022989"/>
    </source>
</evidence>
<evidence type="ECO:0000256" key="10">
    <source>
        <dbReference type="SAM" id="SignalP"/>
    </source>
</evidence>
<name>A0A0K2TBL6_LEPSM</name>
<organism evidence="12">
    <name type="scientific">Lepeophtheirus salmonis</name>
    <name type="common">Salmon louse</name>
    <name type="synonym">Caligus salmonis</name>
    <dbReference type="NCBI Taxonomy" id="72036"/>
    <lineage>
        <taxon>Eukaryota</taxon>
        <taxon>Metazoa</taxon>
        <taxon>Ecdysozoa</taxon>
        <taxon>Arthropoda</taxon>
        <taxon>Crustacea</taxon>
        <taxon>Multicrustacea</taxon>
        <taxon>Hexanauplia</taxon>
        <taxon>Copepoda</taxon>
        <taxon>Siphonostomatoida</taxon>
        <taxon>Caligidae</taxon>
        <taxon>Lepeophtheirus</taxon>
    </lineage>
</organism>
<keyword evidence="4 12" id="KW-0808">Transferase</keyword>
<dbReference type="GO" id="GO:0016020">
    <property type="term" value="C:membrane"/>
    <property type="evidence" value="ECO:0007669"/>
    <property type="project" value="UniProtKB-SubCell"/>
</dbReference>